<name>A0A1C6FP77_9FIRM</name>
<dbReference type="EMBL" id="FMHG01000001">
    <property type="protein sequence ID" value="SCJ34604.1"/>
    <property type="molecule type" value="Genomic_DNA"/>
</dbReference>
<proteinExistence type="predicted"/>
<dbReference type="AlphaFoldDB" id="A0A1C6FP77"/>
<sequence>MSEKSFVLLERIELMSDLLIGRTLGREADVYIDIIQEAVQTIRALEENETDV</sequence>
<evidence type="ECO:0000313" key="1">
    <source>
        <dbReference type="EMBL" id="SCJ34604.1"/>
    </source>
</evidence>
<protein>
    <submittedName>
        <fullName evidence="1">Uncharacterized protein</fullName>
    </submittedName>
</protein>
<accession>A0A1C6FP77</accession>
<organism evidence="1">
    <name type="scientific">uncultured Anaerotruncus sp</name>
    <dbReference type="NCBI Taxonomy" id="905011"/>
    <lineage>
        <taxon>Bacteria</taxon>
        <taxon>Bacillati</taxon>
        <taxon>Bacillota</taxon>
        <taxon>Clostridia</taxon>
        <taxon>Eubacteriales</taxon>
        <taxon>Oscillospiraceae</taxon>
        <taxon>Anaerotruncus</taxon>
        <taxon>environmental samples</taxon>
    </lineage>
</organism>
<reference evidence="1" key="1">
    <citation type="submission" date="2015-09" db="EMBL/GenBank/DDBJ databases">
        <authorList>
            <consortium name="Pathogen Informatics"/>
        </authorList>
    </citation>
    <scope>NUCLEOTIDE SEQUENCE</scope>
    <source>
        <strain evidence="1">2789STDY5834896</strain>
    </source>
</reference>
<gene>
    <name evidence="1" type="ORF">SAMEA3545359_00049</name>
</gene>